<organism evidence="2 3">
    <name type="scientific">Calocera viscosa (strain TUFC12733)</name>
    <dbReference type="NCBI Taxonomy" id="1330018"/>
    <lineage>
        <taxon>Eukaryota</taxon>
        <taxon>Fungi</taxon>
        <taxon>Dikarya</taxon>
        <taxon>Basidiomycota</taxon>
        <taxon>Agaricomycotina</taxon>
        <taxon>Dacrymycetes</taxon>
        <taxon>Dacrymycetales</taxon>
        <taxon>Dacrymycetaceae</taxon>
        <taxon>Calocera</taxon>
    </lineage>
</organism>
<feature type="region of interest" description="Disordered" evidence="1">
    <location>
        <begin position="1"/>
        <end position="28"/>
    </location>
</feature>
<evidence type="ECO:0000313" key="3">
    <source>
        <dbReference type="Proteomes" id="UP000076738"/>
    </source>
</evidence>
<keyword evidence="3" id="KW-1185">Reference proteome</keyword>
<dbReference type="EMBL" id="KV417288">
    <property type="protein sequence ID" value="KZO95679.1"/>
    <property type="molecule type" value="Genomic_DNA"/>
</dbReference>
<evidence type="ECO:0000313" key="2">
    <source>
        <dbReference type="EMBL" id="KZO95679.1"/>
    </source>
</evidence>
<accession>A0A167LGW8</accession>
<reference evidence="2 3" key="1">
    <citation type="journal article" date="2016" name="Mol. Biol. Evol.">
        <title>Comparative Genomics of Early-Diverging Mushroom-Forming Fungi Provides Insights into the Origins of Lignocellulose Decay Capabilities.</title>
        <authorList>
            <person name="Nagy L.G."/>
            <person name="Riley R."/>
            <person name="Tritt A."/>
            <person name="Adam C."/>
            <person name="Daum C."/>
            <person name="Floudas D."/>
            <person name="Sun H."/>
            <person name="Yadav J.S."/>
            <person name="Pangilinan J."/>
            <person name="Larsson K.H."/>
            <person name="Matsuura K."/>
            <person name="Barry K."/>
            <person name="Labutti K."/>
            <person name="Kuo R."/>
            <person name="Ohm R.A."/>
            <person name="Bhattacharya S.S."/>
            <person name="Shirouzu T."/>
            <person name="Yoshinaga Y."/>
            <person name="Martin F.M."/>
            <person name="Grigoriev I.V."/>
            <person name="Hibbett D.S."/>
        </authorList>
    </citation>
    <scope>NUCLEOTIDE SEQUENCE [LARGE SCALE GENOMIC DNA]</scope>
    <source>
        <strain evidence="2 3">TUFC12733</strain>
    </source>
</reference>
<name>A0A167LGW8_CALVF</name>
<evidence type="ECO:0000256" key="1">
    <source>
        <dbReference type="SAM" id="MobiDB-lite"/>
    </source>
</evidence>
<dbReference type="Proteomes" id="UP000076738">
    <property type="component" value="Unassembled WGS sequence"/>
</dbReference>
<dbReference type="AlphaFoldDB" id="A0A167LGW8"/>
<protein>
    <submittedName>
        <fullName evidence="2">Uncharacterized protein</fullName>
    </submittedName>
</protein>
<gene>
    <name evidence="2" type="ORF">CALVIDRAFT_528089</name>
</gene>
<proteinExistence type="predicted"/>
<sequence length="197" mass="22233">MRCGASCRSARARSKGPAPSRSALRGRGRNGIGEARLAETSRLLSLCWERGEVAVVREPGHTLRGRGGALTARYRWRGTGPGQFDLNVREPTTQRYGNLPVRQWVDKRQQEPAEEAVLSAVRELLPRAILGENERELGRRSEGWRVGFCWRGERALGILSGRGGSEDEAWNAREDDGRRADWDWTCQGSKGFFWKRR</sequence>